<dbReference type="CDD" id="cd01347">
    <property type="entry name" value="ligand_gated_channel"/>
    <property type="match status" value="1"/>
</dbReference>
<comment type="caution">
    <text evidence="16">The sequence shown here is derived from an EMBL/GenBank/DDBJ whole genome shotgun (WGS) entry which is preliminary data.</text>
</comment>
<evidence type="ECO:0000256" key="3">
    <source>
        <dbReference type="ARBA" id="ARBA00022452"/>
    </source>
</evidence>
<dbReference type="eggNOG" id="COG4771">
    <property type="taxonomic scope" value="Bacteria"/>
</dbReference>
<evidence type="ECO:0000256" key="6">
    <source>
        <dbReference type="ARBA" id="ARBA00023004"/>
    </source>
</evidence>
<dbReference type="PATRIC" id="fig|1280949.3.peg.2208"/>
<evidence type="ECO:0000256" key="8">
    <source>
        <dbReference type="ARBA" id="ARBA00023077"/>
    </source>
</evidence>
<keyword evidence="16" id="KW-0675">Receptor</keyword>
<reference evidence="16 17" key="1">
    <citation type="journal article" date="2014" name="Antonie Van Leeuwenhoek">
        <title>Hyphomonas beringensis sp. nov. and Hyphomonas chukchiensis sp. nov., isolated from surface seawater of the Bering Sea and Chukchi Sea.</title>
        <authorList>
            <person name="Li C."/>
            <person name="Lai Q."/>
            <person name="Li G."/>
            <person name="Dong C."/>
            <person name="Wang J."/>
            <person name="Liao Y."/>
            <person name="Shao Z."/>
        </authorList>
    </citation>
    <scope>NUCLEOTIDE SEQUENCE [LARGE SCALE GENOMIC DNA]</scope>
    <source>
        <strain evidence="16 17">MHS-3</strain>
    </source>
</reference>
<dbReference type="InterPro" id="IPR039426">
    <property type="entry name" value="TonB-dep_rcpt-like"/>
</dbReference>
<accession>A0A069E7Y7</accession>
<dbReference type="AlphaFoldDB" id="A0A069E7Y7"/>
<keyword evidence="13" id="KW-0732">Signal</keyword>
<dbReference type="EMBL" id="ARYH01000001">
    <property type="protein sequence ID" value="KCZ86167.1"/>
    <property type="molecule type" value="Genomic_DNA"/>
</dbReference>
<dbReference type="Proteomes" id="UP000027446">
    <property type="component" value="Unassembled WGS sequence"/>
</dbReference>
<dbReference type="Pfam" id="PF07715">
    <property type="entry name" value="Plug"/>
    <property type="match status" value="1"/>
</dbReference>
<evidence type="ECO:0000256" key="11">
    <source>
        <dbReference type="PROSITE-ProRule" id="PRU01360"/>
    </source>
</evidence>
<evidence type="ECO:0000256" key="7">
    <source>
        <dbReference type="ARBA" id="ARBA00023065"/>
    </source>
</evidence>
<dbReference type="Pfam" id="PF00593">
    <property type="entry name" value="TonB_dep_Rec_b-barrel"/>
    <property type="match status" value="1"/>
</dbReference>
<evidence type="ECO:0000259" key="15">
    <source>
        <dbReference type="Pfam" id="PF07715"/>
    </source>
</evidence>
<keyword evidence="3 11" id="KW-1134">Transmembrane beta strand</keyword>
<dbReference type="PANTHER" id="PTHR32552">
    <property type="entry name" value="FERRICHROME IRON RECEPTOR-RELATED"/>
    <property type="match status" value="1"/>
</dbReference>
<keyword evidence="2 11" id="KW-0813">Transport</keyword>
<comment type="subcellular location">
    <subcellularLocation>
        <location evidence="1 11">Cell outer membrane</location>
        <topology evidence="1 11">Multi-pass membrane protein</topology>
    </subcellularLocation>
</comment>
<evidence type="ECO:0000256" key="1">
    <source>
        <dbReference type="ARBA" id="ARBA00004571"/>
    </source>
</evidence>
<sequence length="771" mass="83155">MYKSKFGASTIVLSMLVVSGVQAAVAQEVEAPAGRENESRQSVVIVTATKSETTLQDTPIAISVVSGQDLADRNILEVSEIAQDVPGLTFSQSPGDLPSIVIRGIGTNNANQTAEQSVGLFVDNVYKPRARQYRDSLFDVERVEVIKGAQGVIFGKNTSVGAISVVSRKPGTEFGGDVYGSYEFENESYTIGATADLPASDKLRFRVGGQYSDTGGYVKNLAGGDDVPATERYIVRGTMVAEPTDSLTATFMLQHSEQDTTGNAFQLTEALNPALVSYFGYTTNPYEKRLTPTTTFIDGLSVPADADSQDSTDAVLTLDWELSDTLSLTSVSAYSVMDYSNYSSIFYSSSDAAGQPKGYQLFEEDFEQFTQEIRLNYSGDSWHGFIGGMYQDQSLAFDRTVRLQTWFSPGTISGGVDVGGFAFAGTSNALLDQDMESYALFGLMTHDFTDKFSVSGGLRIGYEEKTADFSVTILDLIGLDPISVPNDFFRPVDQRAGISIYPLINAAGVVPTTTTDDTSVDGSLNFSYDITDDWMTYISFAQGTKSAAFNNATISGSFTPEPFIIPEEVARSVEIGAKGNYGGGRGTMSAAAFYTDLTDFQDSVFDPNVGVTGAFVIQSFDAETYGIELETRYRLTDNLTAYGNLGLLEAKSQATGARLADAPKVSGMIGADYTRPVSGNLELNAGGRLTFSSNQLHRNPALPRGTGEYQVADFHIGLDNTASGWSVRAEVKNAFEERYEVFSFIQPLLSAGVVGAYNPPRTVYLSVRKSF</sequence>
<keyword evidence="7" id="KW-0406">Ion transport</keyword>
<dbReference type="PROSITE" id="PS52016">
    <property type="entry name" value="TONB_DEPENDENT_REC_3"/>
    <property type="match status" value="1"/>
</dbReference>
<dbReference type="OrthoDB" id="7618183at2"/>
<evidence type="ECO:0000256" key="10">
    <source>
        <dbReference type="ARBA" id="ARBA00023237"/>
    </source>
</evidence>
<comment type="similarity">
    <text evidence="11 12">Belongs to the TonB-dependent receptor family.</text>
</comment>
<dbReference type="STRING" id="1280949.HAD_10790"/>
<keyword evidence="5 11" id="KW-0812">Transmembrane</keyword>
<evidence type="ECO:0000313" key="16">
    <source>
        <dbReference type="EMBL" id="KCZ86167.1"/>
    </source>
</evidence>
<dbReference type="InterPro" id="IPR036942">
    <property type="entry name" value="Beta-barrel_TonB_sf"/>
</dbReference>
<evidence type="ECO:0000256" key="2">
    <source>
        <dbReference type="ARBA" id="ARBA00022448"/>
    </source>
</evidence>
<name>A0A069E7Y7_9PROT</name>
<feature type="domain" description="TonB-dependent receptor-like beta-barrel" evidence="14">
    <location>
        <begin position="276"/>
        <end position="733"/>
    </location>
</feature>
<keyword evidence="10 11" id="KW-0998">Cell outer membrane</keyword>
<evidence type="ECO:0000259" key="14">
    <source>
        <dbReference type="Pfam" id="PF00593"/>
    </source>
</evidence>
<feature type="signal peptide" evidence="13">
    <location>
        <begin position="1"/>
        <end position="23"/>
    </location>
</feature>
<gene>
    <name evidence="16" type="ORF">HAD_10790</name>
</gene>
<evidence type="ECO:0000256" key="5">
    <source>
        <dbReference type="ARBA" id="ARBA00022692"/>
    </source>
</evidence>
<keyword evidence="9 11" id="KW-0472">Membrane</keyword>
<keyword evidence="8 12" id="KW-0798">TonB box</keyword>
<keyword evidence="4" id="KW-0410">Iron transport</keyword>
<dbReference type="GO" id="GO:0009279">
    <property type="term" value="C:cell outer membrane"/>
    <property type="evidence" value="ECO:0007669"/>
    <property type="project" value="UniProtKB-SubCell"/>
</dbReference>
<dbReference type="SUPFAM" id="SSF56935">
    <property type="entry name" value="Porins"/>
    <property type="match status" value="1"/>
</dbReference>
<dbReference type="InterPro" id="IPR012910">
    <property type="entry name" value="Plug_dom"/>
</dbReference>
<dbReference type="RefSeq" id="WP_035570999.1">
    <property type="nucleotide sequence ID" value="NZ_ARYH01000001.1"/>
</dbReference>
<feature type="domain" description="TonB-dependent receptor plug" evidence="15">
    <location>
        <begin position="55"/>
        <end position="161"/>
    </location>
</feature>
<evidence type="ECO:0000256" key="4">
    <source>
        <dbReference type="ARBA" id="ARBA00022496"/>
    </source>
</evidence>
<organism evidence="16 17">
    <name type="scientific">Hyphomonas adhaerens MHS-3</name>
    <dbReference type="NCBI Taxonomy" id="1280949"/>
    <lineage>
        <taxon>Bacteria</taxon>
        <taxon>Pseudomonadati</taxon>
        <taxon>Pseudomonadota</taxon>
        <taxon>Alphaproteobacteria</taxon>
        <taxon>Hyphomonadales</taxon>
        <taxon>Hyphomonadaceae</taxon>
        <taxon>Hyphomonas</taxon>
    </lineage>
</organism>
<evidence type="ECO:0000256" key="9">
    <source>
        <dbReference type="ARBA" id="ARBA00023136"/>
    </source>
</evidence>
<protein>
    <submittedName>
        <fullName evidence="16">TonB-dependent receptor</fullName>
    </submittedName>
</protein>
<feature type="chain" id="PRO_5001660821" evidence="13">
    <location>
        <begin position="24"/>
        <end position="771"/>
    </location>
</feature>
<proteinExistence type="inferred from homology"/>
<evidence type="ECO:0000313" key="17">
    <source>
        <dbReference type="Proteomes" id="UP000027446"/>
    </source>
</evidence>
<dbReference type="PANTHER" id="PTHR32552:SF81">
    <property type="entry name" value="TONB-DEPENDENT OUTER MEMBRANE RECEPTOR"/>
    <property type="match status" value="1"/>
</dbReference>
<evidence type="ECO:0000256" key="12">
    <source>
        <dbReference type="RuleBase" id="RU003357"/>
    </source>
</evidence>
<evidence type="ECO:0000256" key="13">
    <source>
        <dbReference type="SAM" id="SignalP"/>
    </source>
</evidence>
<dbReference type="Gene3D" id="2.40.170.20">
    <property type="entry name" value="TonB-dependent receptor, beta-barrel domain"/>
    <property type="match status" value="1"/>
</dbReference>
<dbReference type="InterPro" id="IPR000531">
    <property type="entry name" value="Beta-barrel_TonB"/>
</dbReference>
<keyword evidence="6" id="KW-0408">Iron</keyword>
<keyword evidence="17" id="KW-1185">Reference proteome</keyword>
<dbReference type="GO" id="GO:0006826">
    <property type="term" value="P:iron ion transport"/>
    <property type="evidence" value="ECO:0007669"/>
    <property type="project" value="UniProtKB-KW"/>
</dbReference>